<reference evidence="3" key="1">
    <citation type="submission" date="2022-07" db="EMBL/GenBank/DDBJ databases">
        <authorList>
            <person name="Trinca V."/>
            <person name="Uliana J.V.C."/>
            <person name="Torres T.T."/>
            <person name="Ward R.J."/>
            <person name="Monesi N."/>
        </authorList>
    </citation>
    <scope>NUCLEOTIDE SEQUENCE</scope>
    <source>
        <strain evidence="3">HSMRA1968</strain>
        <tissue evidence="3">Whole embryos</tissue>
    </source>
</reference>
<sequence length="677" mass="75140">NMERSRRPPGVEEALSSMLWTPYERTPTDSSEDEISSPCKTNPSKCKNNNMNVSYWYSSTDRHLYPEPIRYSYPGYVPFMPKTFSGQGQVQEQLPSYENIENQRHHRSLNTIASTGIYFIPPFAGYGSSMVNSFTDDFLQYQVRKSTYNNSTTTATRQNQSSIINATPTTITSNNNRFSSDFSSLNLNLPSSHCGSKNMMQTITRHGDLHFSKQTNDDQVYHYNHGNIDDDNNSDNVRGTATTTQTSTSITREKRQYFADLPDEFRVSKPLTHQSDCINRSRDFIQQPDGSHHTNNNLYTQTSHLQIVNASTSTAHVQFDLNSSESSKCDRNNEGSVMRLNVPAVPEGGNQTMYVSGNNASNSIGCSDNKRALENETPIGAVVPKPSLTIHVNQGDHNNQQQQDVVNQPSGISIVNCYRAVPVQIVNSCSGNIAGESMHVVNNLNAKCDNNNQMINDQEQVLNDVKYDSSNTLDTRNLQQRTYTSTEAQTDDLQESTTDIVTHPVQVHPNPIQSQTDISFAREQRRRDRRERRHIRNSRQQHIHPAPSTSLRPAFEILPDILNSHVPPPYTALTLAAVPPSQPQAVLVPPIITQLPVGPQEDGRYTFPLPIMRRSPSERSGKGCCGQWFAGPPLRAVIFVVALGGLACALGGAALGATGLAGPPTSHFTAALLMTDR</sequence>
<keyword evidence="4" id="KW-1185">Reference proteome</keyword>
<gene>
    <name evidence="3" type="ORF">Bhyg_08014</name>
</gene>
<feature type="region of interest" description="Disordered" evidence="1">
    <location>
        <begin position="504"/>
        <end position="547"/>
    </location>
</feature>
<organism evidence="3 4">
    <name type="scientific">Pseudolycoriella hygida</name>
    <dbReference type="NCBI Taxonomy" id="35572"/>
    <lineage>
        <taxon>Eukaryota</taxon>
        <taxon>Metazoa</taxon>
        <taxon>Ecdysozoa</taxon>
        <taxon>Arthropoda</taxon>
        <taxon>Hexapoda</taxon>
        <taxon>Insecta</taxon>
        <taxon>Pterygota</taxon>
        <taxon>Neoptera</taxon>
        <taxon>Endopterygota</taxon>
        <taxon>Diptera</taxon>
        <taxon>Nematocera</taxon>
        <taxon>Sciaroidea</taxon>
        <taxon>Sciaridae</taxon>
        <taxon>Pseudolycoriella</taxon>
    </lineage>
</organism>
<evidence type="ECO:0000256" key="2">
    <source>
        <dbReference type="SAM" id="Phobius"/>
    </source>
</evidence>
<name>A0A9Q0N3Q9_9DIPT</name>
<feature type="compositionally biased region" description="Polar residues" evidence="1">
    <location>
        <begin position="476"/>
        <end position="488"/>
    </location>
</feature>
<accession>A0A9Q0N3Q9</accession>
<evidence type="ECO:0000313" key="4">
    <source>
        <dbReference type="Proteomes" id="UP001151699"/>
    </source>
</evidence>
<feature type="non-terminal residue" evidence="3">
    <location>
        <position position="677"/>
    </location>
</feature>
<keyword evidence="2" id="KW-0812">Transmembrane</keyword>
<dbReference type="AlphaFoldDB" id="A0A9Q0N3Q9"/>
<dbReference type="EMBL" id="WJQU01000002">
    <property type="protein sequence ID" value="KAJ6643058.1"/>
    <property type="molecule type" value="Genomic_DNA"/>
</dbReference>
<dbReference type="OrthoDB" id="10070859at2759"/>
<evidence type="ECO:0000313" key="3">
    <source>
        <dbReference type="EMBL" id="KAJ6643058.1"/>
    </source>
</evidence>
<keyword evidence="2" id="KW-1133">Transmembrane helix</keyword>
<evidence type="ECO:0000256" key="1">
    <source>
        <dbReference type="SAM" id="MobiDB-lite"/>
    </source>
</evidence>
<proteinExistence type="predicted"/>
<dbReference type="Proteomes" id="UP001151699">
    <property type="component" value="Chromosome B"/>
</dbReference>
<feature type="compositionally biased region" description="Basic residues" evidence="1">
    <location>
        <begin position="527"/>
        <end position="542"/>
    </location>
</feature>
<keyword evidence="2" id="KW-0472">Membrane</keyword>
<feature type="region of interest" description="Disordered" evidence="1">
    <location>
        <begin position="227"/>
        <end position="249"/>
    </location>
</feature>
<feature type="compositionally biased region" description="Basic and acidic residues" evidence="1">
    <location>
        <begin position="1"/>
        <end position="10"/>
    </location>
</feature>
<feature type="transmembrane region" description="Helical" evidence="2">
    <location>
        <begin position="636"/>
        <end position="657"/>
    </location>
</feature>
<protein>
    <submittedName>
        <fullName evidence="3">Uncharacterized protein</fullName>
    </submittedName>
</protein>
<feature type="compositionally biased region" description="Low complexity" evidence="1">
    <location>
        <begin position="240"/>
        <end position="249"/>
    </location>
</feature>
<comment type="caution">
    <text evidence="3">The sequence shown here is derived from an EMBL/GenBank/DDBJ whole genome shotgun (WGS) entry which is preliminary data.</text>
</comment>
<feature type="region of interest" description="Disordered" evidence="1">
    <location>
        <begin position="476"/>
        <end position="495"/>
    </location>
</feature>
<feature type="region of interest" description="Disordered" evidence="1">
    <location>
        <begin position="1"/>
        <end position="43"/>
    </location>
</feature>